<dbReference type="PANTHER" id="PTHR21551">
    <property type="entry name" value="TOPOISOMERASE II-ASSOCIATED PROTEIN PAT1"/>
    <property type="match status" value="1"/>
</dbReference>
<reference evidence="4" key="1">
    <citation type="submission" date="2016-01" db="EMBL/GenBank/DDBJ databases">
        <title>Reference transcriptome for the parasite Schistocephalus solidus: insights into the molecular evolution of parasitism.</title>
        <authorList>
            <person name="Hebert F.O."/>
            <person name="Grambauer S."/>
            <person name="Barber I."/>
            <person name="Landry C.R."/>
            <person name="Aubin-Horth N."/>
        </authorList>
    </citation>
    <scope>NUCLEOTIDE SEQUENCE</scope>
</reference>
<dbReference type="GO" id="GO:0033962">
    <property type="term" value="P:P-body assembly"/>
    <property type="evidence" value="ECO:0007669"/>
    <property type="project" value="TreeGrafter"/>
</dbReference>
<feature type="region of interest" description="Disordered" evidence="3">
    <location>
        <begin position="152"/>
        <end position="181"/>
    </location>
</feature>
<evidence type="ECO:0000256" key="2">
    <source>
        <dbReference type="ARBA" id="ARBA00022490"/>
    </source>
</evidence>
<dbReference type="InterPro" id="IPR039900">
    <property type="entry name" value="Pat1-like"/>
</dbReference>
<dbReference type="GO" id="GO:0000932">
    <property type="term" value="C:P-body"/>
    <property type="evidence" value="ECO:0007669"/>
    <property type="project" value="UniProtKB-SubCell"/>
</dbReference>
<protein>
    <submittedName>
        <fullName evidence="4">Uncharacterized protein</fullName>
    </submittedName>
</protein>
<dbReference type="GO" id="GO:0000290">
    <property type="term" value="P:deadenylation-dependent decapping of nuclear-transcribed mRNA"/>
    <property type="evidence" value="ECO:0007669"/>
    <property type="project" value="InterPro"/>
</dbReference>
<evidence type="ECO:0000256" key="1">
    <source>
        <dbReference type="ARBA" id="ARBA00004201"/>
    </source>
</evidence>
<proteinExistence type="predicted"/>
<gene>
    <name evidence="4" type="ORF">TR125081</name>
</gene>
<dbReference type="GO" id="GO:0003723">
    <property type="term" value="F:RNA binding"/>
    <property type="evidence" value="ECO:0007669"/>
    <property type="project" value="TreeGrafter"/>
</dbReference>
<evidence type="ECO:0000256" key="3">
    <source>
        <dbReference type="SAM" id="MobiDB-lite"/>
    </source>
</evidence>
<feature type="region of interest" description="Disordered" evidence="3">
    <location>
        <begin position="641"/>
        <end position="660"/>
    </location>
</feature>
<keyword evidence="2" id="KW-0963">Cytoplasm</keyword>
<feature type="region of interest" description="Disordered" evidence="3">
    <location>
        <begin position="486"/>
        <end position="513"/>
    </location>
</feature>
<accession>A0A0V0J5P6</accession>
<dbReference type="PANTHER" id="PTHR21551:SF0">
    <property type="entry name" value="PROTEIN ASSOCIATED WITH TOPO II RELATED-1, ISOFORM A"/>
    <property type="match status" value="1"/>
</dbReference>
<organism evidence="4">
    <name type="scientific">Schistocephalus solidus</name>
    <name type="common">Tapeworm</name>
    <dbReference type="NCBI Taxonomy" id="70667"/>
    <lineage>
        <taxon>Eukaryota</taxon>
        <taxon>Metazoa</taxon>
        <taxon>Spiralia</taxon>
        <taxon>Lophotrochozoa</taxon>
        <taxon>Platyhelminthes</taxon>
        <taxon>Cestoda</taxon>
        <taxon>Eucestoda</taxon>
        <taxon>Diphyllobothriidea</taxon>
        <taxon>Diphyllobothriidae</taxon>
        <taxon>Schistocephalus</taxon>
    </lineage>
</organism>
<evidence type="ECO:0000313" key="4">
    <source>
        <dbReference type="EMBL" id="JAP60965.1"/>
    </source>
</evidence>
<dbReference type="AlphaFoldDB" id="A0A0V0J5P6"/>
<feature type="compositionally biased region" description="Low complexity" evidence="3">
    <location>
        <begin position="486"/>
        <end position="503"/>
    </location>
</feature>
<dbReference type="EMBL" id="GEEE01002260">
    <property type="protein sequence ID" value="JAP60965.1"/>
    <property type="molecule type" value="Transcribed_RNA"/>
</dbReference>
<sequence length="909" mass="101169">MESELDELNNETFGEAELGDWEVEHEKFVAQFQDEDDPPNACELPHFWEADHLSEFWATDDVEVSQSFDCLNLEENLERLVCDEEFDDPAILDVLKRTSHGQEKNPTDVSVSDNALWASQKPLFANKMGRTQPPQLSTISTNESVIRPLDSTADRFSTPDISGAVSKQEQNPSKSLTSGLPHLDSKSSWPYAAAAKGLLVPPVSASNVKTFTRPPLSLNNTNANSQLGQSQQLKNIPPEQLQNLLTNFRFFGPYNRPLGPRPPPFSIPPPPSALGFRLPVPALLPIRCSPFQAPPTSTPPTMSASGLLPFSPMTAGPLPVPFPSLPMPNHMPPFKAVLKAPPQPILNGRHIRPPVDLSNAEEVLFHRDSTIPVTDDEEEDFDPKIGSWMTPRERMLVLHFQSRSLTVSNPYVEDYYFAVKWLRWMTKERDRKCSMGFPLASLPPPFFYLNSPVSTTKLVSADHHHRLAMRCRFIVPIPTSRSAAARVTATGSETTTTPAPSAPHQRERLTSTSDAALTSPFSTQLGRPTKSNFNSQRVIADLSVATALADNEPSAASVDEVSSTPFSRPANLYELSVYRQRRRLDLLARIERLYATVLNIDETNVALARIVVKNEESRHLLSHRANLLKKLQLDLFLPRRNSPTSDVATSSSTSPGHDPTEVKHFRQLALEIFEVPKGIRLFALVLRFLCPADVEFCVSEFFSNFATINRLAARKLNEFQPLLYESIQSIIYKASEQKEFIQSCVPPIFKPSKDFLTAEDLDLNVTCMFTSKLGISLFLCLLDACARNSRPDDPSLFCELFFYACRVVEHLPRAQLVTPLENFPHFSALDPLFLMSDELKRYYTASLQQAGFVLRRLSVGDLQLAVALTLIKTPEIVTIPSASQASSTSNGVPVANVKLTWSSNGLARA</sequence>
<comment type="subcellular location">
    <subcellularLocation>
        <location evidence="1">Cytoplasm</location>
        <location evidence="1">P-body</location>
    </subcellularLocation>
</comment>
<name>A0A0V0J5P6_SCHSO</name>
<feature type="compositionally biased region" description="Polar residues" evidence="3">
    <location>
        <begin position="641"/>
        <end position="655"/>
    </location>
</feature>
<feature type="compositionally biased region" description="Polar residues" evidence="3">
    <location>
        <begin position="165"/>
        <end position="178"/>
    </location>
</feature>